<protein>
    <submittedName>
        <fullName evidence="3">Uncharacterized protein LOC113797841</fullName>
    </submittedName>
</protein>
<gene>
    <name evidence="3" type="primary">LOC113797841</name>
</gene>
<keyword evidence="2" id="KW-1185">Reference proteome</keyword>
<dbReference type="InParanoid" id="A0A6P6YGZ0"/>
<keyword evidence="1" id="KW-0472">Membrane</keyword>
<feature type="transmembrane region" description="Helical" evidence="1">
    <location>
        <begin position="116"/>
        <end position="135"/>
    </location>
</feature>
<dbReference type="RefSeq" id="XP_027204086.1">
    <property type="nucleotide sequence ID" value="XM_027348285.1"/>
</dbReference>
<accession>A0A6P6YGZ0</accession>
<organism evidence="2 3">
    <name type="scientific">Dermatophagoides pteronyssinus</name>
    <name type="common">European house dust mite</name>
    <dbReference type="NCBI Taxonomy" id="6956"/>
    <lineage>
        <taxon>Eukaryota</taxon>
        <taxon>Metazoa</taxon>
        <taxon>Ecdysozoa</taxon>
        <taxon>Arthropoda</taxon>
        <taxon>Chelicerata</taxon>
        <taxon>Arachnida</taxon>
        <taxon>Acari</taxon>
        <taxon>Acariformes</taxon>
        <taxon>Sarcoptiformes</taxon>
        <taxon>Astigmata</taxon>
        <taxon>Psoroptidia</taxon>
        <taxon>Analgoidea</taxon>
        <taxon>Pyroglyphidae</taxon>
        <taxon>Dermatophagoidinae</taxon>
        <taxon>Dermatophagoides</taxon>
    </lineage>
</organism>
<name>A0A6P6YGZ0_DERPT</name>
<feature type="transmembrane region" description="Helical" evidence="1">
    <location>
        <begin position="84"/>
        <end position="104"/>
    </location>
</feature>
<evidence type="ECO:0000313" key="3">
    <source>
        <dbReference type="RefSeq" id="XP_027204086.1"/>
    </source>
</evidence>
<proteinExistence type="predicted"/>
<keyword evidence="1" id="KW-1133">Transmembrane helix</keyword>
<evidence type="ECO:0000313" key="2">
    <source>
        <dbReference type="Proteomes" id="UP000515146"/>
    </source>
</evidence>
<dbReference type="KEGG" id="dpte:113797841"/>
<dbReference type="AlphaFoldDB" id="A0A6P6YGZ0"/>
<sequence length="242" mass="28982">MIEYIHCLYLISLFAIPLKALIIVVEYLIVQFKQIVLTTKQLFDYRFNHRIPVIIKMRMNWNDFYGNYIRIFDHTAKFNHDLKIVLLAMETVSKASIIFSTIFYSQKITETIPGAIFVICLFSFFCLSTGVYSRFSNFPSFNHRCYQHLLSWTIRISKLQSKINANRRKKRLRDLLIFSRRDLIKINLFLQTMKRNRLGFTCGKIFFINKFQYVELVLMNIPLTIMFYKKICLNLNYKIDNN</sequence>
<reference evidence="3" key="1">
    <citation type="submission" date="2025-08" db="UniProtKB">
        <authorList>
            <consortium name="RefSeq"/>
        </authorList>
    </citation>
    <scope>IDENTIFICATION</scope>
    <source>
        <strain evidence="3">Airmid</strain>
    </source>
</reference>
<feature type="transmembrane region" description="Helical" evidence="1">
    <location>
        <begin position="7"/>
        <end position="30"/>
    </location>
</feature>
<dbReference type="OrthoDB" id="10447745at2759"/>
<keyword evidence="1" id="KW-0812">Transmembrane</keyword>
<dbReference type="Proteomes" id="UP000515146">
    <property type="component" value="Unplaced"/>
</dbReference>
<evidence type="ECO:0000256" key="1">
    <source>
        <dbReference type="SAM" id="Phobius"/>
    </source>
</evidence>